<reference evidence="1" key="1">
    <citation type="submission" date="2023-06" db="EMBL/GenBank/DDBJ databases">
        <title>Uncultivated large filamentous bacteria from sulfidic sediments reveal new species and different genomic features in energy metabolism and defense.</title>
        <authorList>
            <person name="Fonseca A."/>
        </authorList>
    </citation>
    <scope>NUCLEOTIDE SEQUENCE</scope>
    <source>
        <strain evidence="1">HSG4</strain>
    </source>
</reference>
<keyword evidence="2" id="KW-1185">Reference proteome</keyword>
<name>A0ABT7VQK8_9GAMM</name>
<organism evidence="1 2">
    <name type="scientific">Candidatus Marithioploca araucensis</name>
    <dbReference type="NCBI Taxonomy" id="70273"/>
    <lineage>
        <taxon>Bacteria</taxon>
        <taxon>Pseudomonadati</taxon>
        <taxon>Pseudomonadota</taxon>
        <taxon>Gammaproteobacteria</taxon>
        <taxon>Thiotrichales</taxon>
        <taxon>Thiotrichaceae</taxon>
        <taxon>Candidatus Marithioploca</taxon>
    </lineage>
</organism>
<gene>
    <name evidence="1" type="ORF">QUF54_01070</name>
</gene>
<sequence length="78" mass="8393">MESNASALGFLESNASALEMESNALALEMESNALALEMESNALALGFLESNASALGVLQLFFNKKKVGKYARESHFMC</sequence>
<evidence type="ECO:0000313" key="1">
    <source>
        <dbReference type="EMBL" id="MDM8561927.1"/>
    </source>
</evidence>
<evidence type="ECO:0000313" key="2">
    <source>
        <dbReference type="Proteomes" id="UP001171945"/>
    </source>
</evidence>
<protein>
    <submittedName>
        <fullName evidence="1">Uncharacterized protein</fullName>
    </submittedName>
</protein>
<accession>A0ABT7VQK8</accession>
<proteinExistence type="predicted"/>
<comment type="caution">
    <text evidence="1">The sequence shown here is derived from an EMBL/GenBank/DDBJ whole genome shotgun (WGS) entry which is preliminary data.</text>
</comment>
<dbReference type="Proteomes" id="UP001171945">
    <property type="component" value="Unassembled WGS sequence"/>
</dbReference>
<dbReference type="EMBL" id="JAUCGM010000023">
    <property type="protein sequence ID" value="MDM8561927.1"/>
    <property type="molecule type" value="Genomic_DNA"/>
</dbReference>